<dbReference type="PANTHER" id="PTHR47429:SF9">
    <property type="entry name" value="PAS DOMAIN-CONTAINING PROTEIN"/>
    <property type="match status" value="1"/>
</dbReference>
<dbReference type="SUPFAM" id="SSF55785">
    <property type="entry name" value="PYP-like sensor domain (PAS domain)"/>
    <property type="match status" value="1"/>
</dbReference>
<keyword evidence="3" id="KW-0157">Chromophore</keyword>
<protein>
    <recommendedName>
        <fullName evidence="5">PAC domain-containing protein</fullName>
    </recommendedName>
</protein>
<dbReference type="PROSITE" id="PS50113">
    <property type="entry name" value="PAC"/>
    <property type="match status" value="1"/>
</dbReference>
<dbReference type="CDD" id="cd00130">
    <property type="entry name" value="PAS"/>
    <property type="match status" value="1"/>
</dbReference>
<sequence>MISQVGSDDFETFDPPYQNKEENNSFHRLPRFSPHRHSTSELTAFDLKPPPPTGSDPHCEIIAERLFSVDHLQVIFKDHTHFQRFRGFLNRYQPQLIPTLVHYLESQKALTAIRYANAVADQLSIPAWQNSHCPHDTAAAMIDHEFERSSQEALDRLVADALPAYITHRIVTLVTECLVKEITGSTVPLMREFVHGLAEVYCLADAKQPDNPTVFASEEFYNTTQYGREYVIGKNCRFLQGPKTQKAALKRISDALQNGQESNEILLNYRRDGSPFLNLSMISPLMDSRGQVRYYIGAQIDVSHLLEAGRGLDSFRRLLDLDREDTSTVNHIVPPMSQKPSLSLLYELSGLLNDAETDIVKVRGRETHMHGFNRPESMISLTGRSNTDNRRFVGMEETEDISWLSGELSPCRKSPGVYQNYILVRPYPSLRITFTSPSLRIPGLCQSKLMDRIGGPQHVREGILRAFAQGIGVTAKISWLTQTQQSESLFEGRPRWIHCTPLIGSDMKPGVIMIVMVDKEEITGTL</sequence>
<evidence type="ECO:0000313" key="6">
    <source>
        <dbReference type="EMBL" id="PVI08504.1"/>
    </source>
</evidence>
<keyword evidence="1" id="KW-0285">Flavoprotein</keyword>
<dbReference type="Pfam" id="PF13426">
    <property type="entry name" value="PAS_9"/>
    <property type="match status" value="1"/>
</dbReference>
<proteinExistence type="predicted"/>
<evidence type="ECO:0000256" key="1">
    <source>
        <dbReference type="ARBA" id="ARBA00022630"/>
    </source>
</evidence>
<dbReference type="OrthoDB" id="447251at2759"/>
<accession>A0A2V1EFI7</accession>
<reference evidence="6 7" key="1">
    <citation type="journal article" date="2018" name="Sci. Rep.">
        <title>Comparative genomics provides insights into the lifestyle and reveals functional heterogeneity of dark septate endophytic fungi.</title>
        <authorList>
            <person name="Knapp D.G."/>
            <person name="Nemeth J.B."/>
            <person name="Barry K."/>
            <person name="Hainaut M."/>
            <person name="Henrissat B."/>
            <person name="Johnson J."/>
            <person name="Kuo A."/>
            <person name="Lim J.H.P."/>
            <person name="Lipzen A."/>
            <person name="Nolan M."/>
            <person name="Ohm R.A."/>
            <person name="Tamas L."/>
            <person name="Grigoriev I.V."/>
            <person name="Spatafora J.W."/>
            <person name="Nagy L.G."/>
            <person name="Kovacs G.M."/>
        </authorList>
    </citation>
    <scope>NUCLEOTIDE SEQUENCE [LARGE SCALE GENOMIC DNA]</scope>
    <source>
        <strain evidence="6 7">DSE2036</strain>
    </source>
</reference>
<dbReference type="InterPro" id="IPR000700">
    <property type="entry name" value="PAS-assoc_C"/>
</dbReference>
<dbReference type="SMART" id="SM00086">
    <property type="entry name" value="PAC"/>
    <property type="match status" value="1"/>
</dbReference>
<dbReference type="STRING" id="97972.A0A2V1EFI7"/>
<evidence type="ECO:0000313" key="7">
    <source>
        <dbReference type="Proteomes" id="UP000244855"/>
    </source>
</evidence>
<organism evidence="6 7">
    <name type="scientific">Periconia macrospinosa</name>
    <dbReference type="NCBI Taxonomy" id="97972"/>
    <lineage>
        <taxon>Eukaryota</taxon>
        <taxon>Fungi</taxon>
        <taxon>Dikarya</taxon>
        <taxon>Ascomycota</taxon>
        <taxon>Pezizomycotina</taxon>
        <taxon>Dothideomycetes</taxon>
        <taxon>Pleosporomycetidae</taxon>
        <taxon>Pleosporales</taxon>
        <taxon>Massarineae</taxon>
        <taxon>Periconiaceae</taxon>
        <taxon>Periconia</taxon>
    </lineage>
</organism>
<dbReference type="InterPro" id="IPR035965">
    <property type="entry name" value="PAS-like_dom_sf"/>
</dbReference>
<dbReference type="AlphaFoldDB" id="A0A2V1EFI7"/>
<name>A0A2V1EFI7_9PLEO</name>
<dbReference type="InterPro" id="IPR000014">
    <property type="entry name" value="PAS"/>
</dbReference>
<gene>
    <name evidence="6" type="ORF">DM02DRAFT_679210</name>
</gene>
<dbReference type="PANTHER" id="PTHR47429">
    <property type="entry name" value="PROTEIN TWIN LOV 1"/>
    <property type="match status" value="1"/>
</dbReference>
<dbReference type="GO" id="GO:0005634">
    <property type="term" value="C:nucleus"/>
    <property type="evidence" value="ECO:0007669"/>
    <property type="project" value="TreeGrafter"/>
</dbReference>
<feature type="region of interest" description="Disordered" evidence="4">
    <location>
        <begin position="1"/>
        <end position="33"/>
    </location>
</feature>
<keyword evidence="2" id="KW-0288">FMN</keyword>
<evidence type="ECO:0000259" key="5">
    <source>
        <dbReference type="PROSITE" id="PS50113"/>
    </source>
</evidence>
<feature type="non-terminal residue" evidence="6">
    <location>
        <position position="526"/>
    </location>
</feature>
<evidence type="ECO:0000256" key="4">
    <source>
        <dbReference type="SAM" id="MobiDB-lite"/>
    </source>
</evidence>
<keyword evidence="7" id="KW-1185">Reference proteome</keyword>
<feature type="domain" description="PAC" evidence="5">
    <location>
        <begin position="261"/>
        <end position="314"/>
    </location>
</feature>
<dbReference type="Gene3D" id="3.30.450.20">
    <property type="entry name" value="PAS domain"/>
    <property type="match status" value="1"/>
</dbReference>
<dbReference type="Proteomes" id="UP000244855">
    <property type="component" value="Unassembled WGS sequence"/>
</dbReference>
<evidence type="ECO:0000256" key="2">
    <source>
        <dbReference type="ARBA" id="ARBA00022643"/>
    </source>
</evidence>
<dbReference type="NCBIfam" id="TIGR00229">
    <property type="entry name" value="sensory_box"/>
    <property type="match status" value="1"/>
</dbReference>
<dbReference type="InterPro" id="IPR001610">
    <property type="entry name" value="PAC"/>
</dbReference>
<dbReference type="EMBL" id="KZ805300">
    <property type="protein sequence ID" value="PVI08504.1"/>
    <property type="molecule type" value="Genomic_DNA"/>
</dbReference>
<evidence type="ECO:0000256" key="3">
    <source>
        <dbReference type="ARBA" id="ARBA00022991"/>
    </source>
</evidence>